<comment type="caution">
    <text evidence="2">The sequence shown here is derived from an EMBL/GenBank/DDBJ whole genome shotgun (WGS) entry which is preliminary data.</text>
</comment>
<evidence type="ECO:0000313" key="2">
    <source>
        <dbReference type="EMBL" id="MCQ5343828.1"/>
    </source>
</evidence>
<feature type="non-terminal residue" evidence="2">
    <location>
        <position position="1"/>
    </location>
</feature>
<accession>A0ABT1SVE3</accession>
<name>A0ABT1SVE3_9FIRM</name>
<feature type="non-terminal residue" evidence="2">
    <location>
        <position position="69"/>
    </location>
</feature>
<dbReference type="Pfam" id="PF22458">
    <property type="entry name" value="RsmF-B_ferredox"/>
    <property type="match status" value="1"/>
</dbReference>
<organism evidence="2 3">
    <name type="scientific">Megasphaera massiliensis</name>
    <dbReference type="NCBI Taxonomy" id="1232428"/>
    <lineage>
        <taxon>Bacteria</taxon>
        <taxon>Bacillati</taxon>
        <taxon>Bacillota</taxon>
        <taxon>Negativicutes</taxon>
        <taxon>Veillonellales</taxon>
        <taxon>Veillonellaceae</taxon>
        <taxon>Megasphaera</taxon>
    </lineage>
</organism>
<reference evidence="2 3" key="1">
    <citation type="submission" date="2022-06" db="EMBL/GenBank/DDBJ databases">
        <title>Isolation of gut microbiota from human fecal samples.</title>
        <authorList>
            <person name="Pamer E.G."/>
            <person name="Barat B."/>
            <person name="Waligurski E."/>
            <person name="Medina S."/>
            <person name="Paddock L."/>
            <person name="Mostad J."/>
        </authorList>
    </citation>
    <scope>NUCLEOTIDE SEQUENCE [LARGE SCALE GENOMIC DNA]</scope>
    <source>
        <strain evidence="2 3">DFI.1.1</strain>
    </source>
</reference>
<dbReference type="InterPro" id="IPR054728">
    <property type="entry name" value="RsmB-like_ferredoxin"/>
</dbReference>
<feature type="domain" description="Ribosomal RNA small subunit methyltransferase B-like ferredoxin-like" evidence="1">
    <location>
        <begin position="1"/>
        <end position="66"/>
    </location>
</feature>
<dbReference type="EMBL" id="JANGEW010000331">
    <property type="protein sequence ID" value="MCQ5343828.1"/>
    <property type="molecule type" value="Genomic_DNA"/>
</dbReference>
<protein>
    <submittedName>
        <fullName evidence="2">16S rRNA (Cytosine(967)-C(5))-methyltransferase RsmB</fullName>
    </submittedName>
</protein>
<dbReference type="InterPro" id="IPR029063">
    <property type="entry name" value="SAM-dependent_MTases_sf"/>
</dbReference>
<dbReference type="SUPFAM" id="SSF53335">
    <property type="entry name" value="S-adenosyl-L-methionine-dependent methyltransferases"/>
    <property type="match status" value="1"/>
</dbReference>
<dbReference type="Gene3D" id="3.30.70.1170">
    <property type="entry name" value="Sun protein, domain 3"/>
    <property type="match status" value="1"/>
</dbReference>
<sequence length="69" mass="7783">LIRRCLKDYGPEETEKLCQYFDPIPPLCLRVNTTGTSRDELLKELVEQGIHARPTTVSPDGIYIDGHLG</sequence>
<gene>
    <name evidence="2" type="ORF">NE675_12500</name>
</gene>
<evidence type="ECO:0000313" key="3">
    <source>
        <dbReference type="Proteomes" id="UP001206692"/>
    </source>
</evidence>
<proteinExistence type="predicted"/>
<keyword evidence="3" id="KW-1185">Reference proteome</keyword>
<evidence type="ECO:0000259" key="1">
    <source>
        <dbReference type="Pfam" id="PF22458"/>
    </source>
</evidence>
<dbReference type="Proteomes" id="UP001206692">
    <property type="component" value="Unassembled WGS sequence"/>
</dbReference>